<name>A0A918JZY6_9GAMM</name>
<comment type="caution">
    <text evidence="1">The sequence shown here is derived from an EMBL/GenBank/DDBJ whole genome shotgun (WGS) entry which is preliminary data.</text>
</comment>
<organism evidence="1 2">
    <name type="scientific">Saccharospirillum salsuginis</name>
    <dbReference type="NCBI Taxonomy" id="418750"/>
    <lineage>
        <taxon>Bacteria</taxon>
        <taxon>Pseudomonadati</taxon>
        <taxon>Pseudomonadota</taxon>
        <taxon>Gammaproteobacteria</taxon>
        <taxon>Oceanospirillales</taxon>
        <taxon>Saccharospirillaceae</taxon>
        <taxon>Saccharospirillum</taxon>
    </lineage>
</organism>
<proteinExistence type="predicted"/>
<keyword evidence="2" id="KW-1185">Reference proteome</keyword>
<protein>
    <recommendedName>
        <fullName evidence="3">Phage protein D</fullName>
    </recommendedName>
</protein>
<dbReference type="Proteomes" id="UP000626148">
    <property type="component" value="Unassembled WGS sequence"/>
</dbReference>
<gene>
    <name evidence="1" type="ORF">GCM10007392_01680</name>
</gene>
<dbReference type="EMBL" id="BMXR01000001">
    <property type="protein sequence ID" value="GGX39047.1"/>
    <property type="molecule type" value="Genomic_DNA"/>
</dbReference>
<reference evidence="1" key="1">
    <citation type="journal article" date="2014" name="Int. J. Syst. Evol. Microbiol.">
        <title>Complete genome sequence of Corynebacterium casei LMG S-19264T (=DSM 44701T), isolated from a smear-ripened cheese.</title>
        <authorList>
            <consortium name="US DOE Joint Genome Institute (JGI-PGF)"/>
            <person name="Walter F."/>
            <person name="Albersmeier A."/>
            <person name="Kalinowski J."/>
            <person name="Ruckert C."/>
        </authorList>
    </citation>
    <scope>NUCLEOTIDE SEQUENCE</scope>
    <source>
        <strain evidence="1">KCTC 22169</strain>
    </source>
</reference>
<dbReference type="RefSeq" id="WP_189606599.1">
    <property type="nucleotide sequence ID" value="NZ_BMXR01000001.1"/>
</dbReference>
<dbReference type="AlphaFoldDB" id="A0A918JZY6"/>
<accession>A0A918JZY6</accession>
<dbReference type="SUPFAM" id="SSF69279">
    <property type="entry name" value="Phage tail proteins"/>
    <property type="match status" value="1"/>
</dbReference>
<reference evidence="1" key="2">
    <citation type="submission" date="2020-09" db="EMBL/GenBank/DDBJ databases">
        <authorList>
            <person name="Sun Q."/>
            <person name="Kim S."/>
        </authorList>
    </citation>
    <scope>NUCLEOTIDE SEQUENCE</scope>
    <source>
        <strain evidence="1">KCTC 22169</strain>
    </source>
</reference>
<evidence type="ECO:0000313" key="1">
    <source>
        <dbReference type="EMBL" id="GGX39047.1"/>
    </source>
</evidence>
<evidence type="ECO:0008006" key="3">
    <source>
        <dbReference type="Google" id="ProtNLM"/>
    </source>
</evidence>
<sequence>MSFLNILDDQFRDPAGCVIKIDGQEIDDLYATLVDVSVVSPRQDSAEATLTFETRRVDNGTWNVQDDDRIRPWAPIDILATFGEREDPVFKGFIRQVKVEFPEQKGSAMVTVTCQDTALLLDRTERNTRWGDDTPKSDREIVQTILSDNNLSALDTPGEGQSDLVVNQNDTDIKFLKKRAQENAYDLFFRDGQLYFGPMRFGQDAQPTITVYAGPGTSCVSFNLDDDGHRPDAVVYEVATDEGSETNEQTVEPDLKVLGDTHVSKISGQQGDFAWRLKREGNSNPNQMRGRAQAKANEESLKITATGELDGTQYGHVLLPGDPVDIDGIGDKYSGTWYVMQVEHRFDANGYLQSFEVARNAYGGGVSVMDNVLAGIL</sequence>
<evidence type="ECO:0000313" key="2">
    <source>
        <dbReference type="Proteomes" id="UP000626148"/>
    </source>
</evidence>